<keyword evidence="1" id="KW-0732">Signal</keyword>
<comment type="caution">
    <text evidence="2">The sequence shown here is derived from an EMBL/GenBank/DDBJ whole genome shotgun (WGS) entry which is preliminary data.</text>
</comment>
<dbReference type="EMBL" id="JACHJV010000001">
    <property type="protein sequence ID" value="MBB4922541.1"/>
    <property type="molecule type" value="Genomic_DNA"/>
</dbReference>
<sequence length="184" mass="18870">MFTRRLALILTPALAATGLLATAAPAHADLTPAITCTGWTYTTYTPGLTDTVHSTTVVDDGDLDIIDAHSPTGSCLPVGSAATAGSRDVTALLELSCTQLITETGTETVDWNDGQSTSFPFTATVVRGLSNTVITETGTVTAGEFSGDHVVETFTALNTAFAACVTPGGVTSLDFADIITITPL</sequence>
<evidence type="ECO:0000313" key="3">
    <source>
        <dbReference type="Proteomes" id="UP000540506"/>
    </source>
</evidence>
<dbReference type="InterPro" id="IPR006311">
    <property type="entry name" value="TAT_signal"/>
</dbReference>
<feature type="signal peptide" evidence="1">
    <location>
        <begin position="1"/>
        <end position="28"/>
    </location>
</feature>
<name>A0A7W7R0H8_KITKI</name>
<keyword evidence="3" id="KW-1185">Reference proteome</keyword>
<proteinExistence type="predicted"/>
<protein>
    <submittedName>
        <fullName evidence="2">Uncharacterized protein</fullName>
    </submittedName>
</protein>
<feature type="chain" id="PRO_5031244808" evidence="1">
    <location>
        <begin position="29"/>
        <end position="184"/>
    </location>
</feature>
<reference evidence="2 3" key="1">
    <citation type="submission" date="2020-08" db="EMBL/GenBank/DDBJ databases">
        <title>Sequencing the genomes of 1000 actinobacteria strains.</title>
        <authorList>
            <person name="Klenk H.-P."/>
        </authorList>
    </citation>
    <scope>NUCLEOTIDE SEQUENCE [LARGE SCALE GENOMIC DNA]</scope>
    <source>
        <strain evidence="2 3">DSM 41654</strain>
    </source>
</reference>
<accession>A0A7W7R0H8</accession>
<gene>
    <name evidence="2" type="ORF">FHR34_001534</name>
</gene>
<dbReference type="AlphaFoldDB" id="A0A7W7R0H8"/>
<dbReference type="Proteomes" id="UP000540506">
    <property type="component" value="Unassembled WGS sequence"/>
</dbReference>
<organism evidence="2 3">
    <name type="scientific">Kitasatospora kifunensis</name>
    <name type="common">Streptomyces kifunensis</name>
    <dbReference type="NCBI Taxonomy" id="58351"/>
    <lineage>
        <taxon>Bacteria</taxon>
        <taxon>Bacillati</taxon>
        <taxon>Actinomycetota</taxon>
        <taxon>Actinomycetes</taxon>
        <taxon>Kitasatosporales</taxon>
        <taxon>Streptomycetaceae</taxon>
        <taxon>Kitasatospora</taxon>
    </lineage>
</organism>
<evidence type="ECO:0000256" key="1">
    <source>
        <dbReference type="SAM" id="SignalP"/>
    </source>
</evidence>
<dbReference type="PROSITE" id="PS51318">
    <property type="entry name" value="TAT"/>
    <property type="match status" value="1"/>
</dbReference>
<evidence type="ECO:0000313" key="2">
    <source>
        <dbReference type="EMBL" id="MBB4922541.1"/>
    </source>
</evidence>
<dbReference type="RefSeq" id="WP_184934695.1">
    <property type="nucleotide sequence ID" value="NZ_JACHJV010000001.1"/>
</dbReference>